<evidence type="ECO:0000313" key="3">
    <source>
        <dbReference type="Proteomes" id="UP001355056"/>
    </source>
</evidence>
<sequence>MSDREANRPSPSSSVRTGPSGRERIAALIPHQGEMCLWDEVVEWDASSIRLRTRRHRDPANPLRSGHRLRAVHLCEYGAQAMAVHGGLRAGEGGGVARPGVLVALRGVKLMVARIDDLAGEIECTAQVLVEGESGQQYAFRICHADTLLAEGRAAVILLPAK</sequence>
<proteinExistence type="predicted"/>
<dbReference type="InterPro" id="IPR016776">
    <property type="entry name" value="ApeP-like_dehydratase"/>
</dbReference>
<accession>A0ABU7YXF7</accession>
<feature type="region of interest" description="Disordered" evidence="1">
    <location>
        <begin position="1"/>
        <end position="22"/>
    </location>
</feature>
<protein>
    <submittedName>
        <fullName evidence="2">Phosphotransferase</fullName>
    </submittedName>
</protein>
<evidence type="ECO:0000256" key="1">
    <source>
        <dbReference type="SAM" id="MobiDB-lite"/>
    </source>
</evidence>
<gene>
    <name evidence="2" type="ORF">SNE34_06465</name>
</gene>
<keyword evidence="3" id="KW-1185">Reference proteome</keyword>
<dbReference type="EMBL" id="JAXGFP010000003">
    <property type="protein sequence ID" value="MEG3183648.1"/>
    <property type="molecule type" value="Genomic_DNA"/>
</dbReference>
<name>A0ABU7YXF7_9GAMM</name>
<dbReference type="InterPro" id="IPR029069">
    <property type="entry name" value="HotDog_dom_sf"/>
</dbReference>
<dbReference type="SUPFAM" id="SSF54637">
    <property type="entry name" value="Thioesterase/thiol ester dehydrase-isomerase"/>
    <property type="match status" value="1"/>
</dbReference>
<dbReference type="RefSeq" id="WP_332615854.1">
    <property type="nucleotide sequence ID" value="NZ_JAXGFP010000003.1"/>
</dbReference>
<reference evidence="2 3" key="1">
    <citation type="journal article" date="2016" name="Int. J. Syst. Evol. Microbiol.">
        <title>Lysobacter erysipheiresistens sp. nov., an antagonist of powdery mildew, isolated from tobacco-cultivated soil.</title>
        <authorList>
            <person name="Xie B."/>
            <person name="Li T."/>
            <person name="Lin X."/>
            <person name="Wang C.J."/>
            <person name="Chen Y.J."/>
            <person name="Liu W.J."/>
            <person name="Zhao Z.W."/>
        </authorList>
    </citation>
    <scope>NUCLEOTIDE SEQUENCE [LARGE SCALE GENOMIC DNA]</scope>
    <source>
        <strain evidence="2 3">RS-LYSO-3</strain>
    </source>
</reference>
<dbReference type="Proteomes" id="UP001355056">
    <property type="component" value="Unassembled WGS sequence"/>
</dbReference>
<organism evidence="2 3">
    <name type="scientific">Novilysobacter erysipheiresistens</name>
    <dbReference type="NCBI Taxonomy" id="1749332"/>
    <lineage>
        <taxon>Bacteria</taxon>
        <taxon>Pseudomonadati</taxon>
        <taxon>Pseudomonadota</taxon>
        <taxon>Gammaproteobacteria</taxon>
        <taxon>Lysobacterales</taxon>
        <taxon>Lysobacteraceae</taxon>
        <taxon>Novilysobacter</taxon>
    </lineage>
</organism>
<dbReference type="Gene3D" id="3.10.129.10">
    <property type="entry name" value="Hotdog Thioesterase"/>
    <property type="match status" value="1"/>
</dbReference>
<comment type="caution">
    <text evidence="2">The sequence shown here is derived from an EMBL/GenBank/DDBJ whole genome shotgun (WGS) entry which is preliminary data.</text>
</comment>
<dbReference type="Pfam" id="PF22817">
    <property type="entry name" value="ApeP-like"/>
    <property type="match status" value="1"/>
</dbReference>
<evidence type="ECO:0000313" key="2">
    <source>
        <dbReference type="EMBL" id="MEG3183648.1"/>
    </source>
</evidence>